<name>A0ACA9M9V7_9GLOM</name>
<accession>A0ACA9M9V7</accession>
<organism evidence="1 2">
    <name type="scientific">Acaulospora colombiana</name>
    <dbReference type="NCBI Taxonomy" id="27376"/>
    <lineage>
        <taxon>Eukaryota</taxon>
        <taxon>Fungi</taxon>
        <taxon>Fungi incertae sedis</taxon>
        <taxon>Mucoromycota</taxon>
        <taxon>Glomeromycotina</taxon>
        <taxon>Glomeromycetes</taxon>
        <taxon>Diversisporales</taxon>
        <taxon>Acaulosporaceae</taxon>
        <taxon>Acaulospora</taxon>
    </lineage>
</organism>
<reference evidence="1" key="1">
    <citation type="submission" date="2021-06" db="EMBL/GenBank/DDBJ databases">
        <authorList>
            <person name="Kallberg Y."/>
            <person name="Tangrot J."/>
            <person name="Rosling A."/>
        </authorList>
    </citation>
    <scope>NUCLEOTIDE SEQUENCE</scope>
    <source>
        <strain evidence="1">CL356</strain>
    </source>
</reference>
<dbReference type="EMBL" id="CAJVPT010011393">
    <property type="protein sequence ID" value="CAG8579077.1"/>
    <property type="molecule type" value="Genomic_DNA"/>
</dbReference>
<feature type="non-terminal residue" evidence="1">
    <location>
        <position position="521"/>
    </location>
</feature>
<gene>
    <name evidence="1" type="ORF">ACOLOM_LOCUS5898</name>
</gene>
<dbReference type="Proteomes" id="UP000789525">
    <property type="component" value="Unassembled WGS sequence"/>
</dbReference>
<sequence length="521" mass="57627">MSSELPDILLARYTTTVITLLQNQEFKPEALVSSGDLNATFYDEGLLAGPFTLLIPTQARILHLDPRYFDHFGQLFKMRLSLSISIFNIIQSLQVYASLVNDVNTDTTRDQLIDSSSTSALRKRANHNNRKGHHNSNKTPSNPANTYSYNDYNDGIHLAIAPSCGFIAANAWAGDINAGIDWRRIQTVVSPSSPRKLISYATSGSTTDKEIWPSRKWALSRFYANNTDLRLDPTTTLYAGYFVISGLWVQMAITCRGQESALCAFFKTYTRMQEPLADQYNLAVWKGLRDMHQASSSGNTALGQADAERINFAFVDTSRFFSAVDESYAKFGYVSNRHCLEGVRSSIDDECEDPERTVYYMGAHPSVQTHRILAEYVANVLRKCQIGHKQAYTSLYNHGNGSMGSIGDYIPGYLSGGHLFILASVLVALLAYRPFIRASRRGGLGRTVANQKGISASQKAVILIESPICVKESAIRQPINSQIGTPSITLDLKVLLEAKFSSMAISTGRDPPKTMEMQCAG</sequence>
<proteinExistence type="predicted"/>
<evidence type="ECO:0000313" key="2">
    <source>
        <dbReference type="Proteomes" id="UP000789525"/>
    </source>
</evidence>
<protein>
    <submittedName>
        <fullName evidence="1">15319_t:CDS:1</fullName>
    </submittedName>
</protein>
<comment type="caution">
    <text evidence="1">The sequence shown here is derived from an EMBL/GenBank/DDBJ whole genome shotgun (WGS) entry which is preliminary data.</text>
</comment>
<evidence type="ECO:0000313" key="1">
    <source>
        <dbReference type="EMBL" id="CAG8579077.1"/>
    </source>
</evidence>
<keyword evidence="2" id="KW-1185">Reference proteome</keyword>